<feature type="compositionally biased region" description="Polar residues" evidence="1">
    <location>
        <begin position="292"/>
        <end position="306"/>
    </location>
</feature>
<feature type="region of interest" description="Disordered" evidence="1">
    <location>
        <begin position="288"/>
        <end position="351"/>
    </location>
</feature>
<name>A0ABR3EPS2_9AGAR</name>
<feature type="compositionally biased region" description="Basic and acidic residues" evidence="1">
    <location>
        <begin position="326"/>
        <end position="336"/>
    </location>
</feature>
<reference evidence="2 3" key="1">
    <citation type="submission" date="2024-02" db="EMBL/GenBank/DDBJ databases">
        <title>A draft genome for the cacao thread blight pathogen Marasmius crinis-equi.</title>
        <authorList>
            <person name="Cohen S.P."/>
            <person name="Baruah I.K."/>
            <person name="Amoako-Attah I."/>
            <person name="Bukari Y."/>
            <person name="Meinhardt L.W."/>
            <person name="Bailey B.A."/>
        </authorList>
    </citation>
    <scope>NUCLEOTIDE SEQUENCE [LARGE SCALE GENOMIC DNA]</scope>
    <source>
        <strain evidence="2 3">GH-76</strain>
    </source>
</reference>
<keyword evidence="3" id="KW-1185">Reference proteome</keyword>
<gene>
    <name evidence="2" type="ORF">V5O48_017161</name>
</gene>
<feature type="compositionally biased region" description="Polar residues" evidence="1">
    <location>
        <begin position="337"/>
        <end position="347"/>
    </location>
</feature>
<dbReference type="Proteomes" id="UP001465976">
    <property type="component" value="Unassembled WGS sequence"/>
</dbReference>
<evidence type="ECO:0000256" key="1">
    <source>
        <dbReference type="SAM" id="MobiDB-lite"/>
    </source>
</evidence>
<evidence type="ECO:0000313" key="2">
    <source>
        <dbReference type="EMBL" id="KAL0564876.1"/>
    </source>
</evidence>
<accession>A0ABR3EPS2</accession>
<organism evidence="2 3">
    <name type="scientific">Marasmius crinis-equi</name>
    <dbReference type="NCBI Taxonomy" id="585013"/>
    <lineage>
        <taxon>Eukaryota</taxon>
        <taxon>Fungi</taxon>
        <taxon>Dikarya</taxon>
        <taxon>Basidiomycota</taxon>
        <taxon>Agaricomycotina</taxon>
        <taxon>Agaricomycetes</taxon>
        <taxon>Agaricomycetidae</taxon>
        <taxon>Agaricales</taxon>
        <taxon>Marasmiineae</taxon>
        <taxon>Marasmiaceae</taxon>
        <taxon>Marasmius</taxon>
    </lineage>
</organism>
<sequence length="373" mass="42059">MFCCGPEGPGDDGYDYLDGFEDAENVPSSVEFLQEDVVRRFLTGFKSKWADVIVVGALDRAGREEDADLKFDYPTVISPLTNTPIAASGFSRWRDRSSEKRGDLLENGQTRLDDPPAKLSLESLSQGTVWLSQAWSIFHAHGVSLEDDLSKYKLIVPYIYLDLSLSQSDRKLRRRRQQPLFLFIRPLPSTPLHSCTTSSHHYWSFNEGGRSPLSADICHHLGLPITLELKVSRHIACIWSNDVYKTIHEYQVTRGYDPRTTDLAQSLGYRVFKLIHNDSNRFEEADVVEDSTAPSTTSAAIESDWTSVEGPRSLPQDEDDGVFAEGEIRDSSEHSESCSQAHPATTQAKHKGSLFSKIKRCWRRLKAMKLKDS</sequence>
<proteinExistence type="predicted"/>
<protein>
    <submittedName>
        <fullName evidence="2">Uncharacterized protein</fullName>
    </submittedName>
</protein>
<evidence type="ECO:0000313" key="3">
    <source>
        <dbReference type="Proteomes" id="UP001465976"/>
    </source>
</evidence>
<dbReference type="EMBL" id="JBAHYK010002533">
    <property type="protein sequence ID" value="KAL0564876.1"/>
    <property type="molecule type" value="Genomic_DNA"/>
</dbReference>
<comment type="caution">
    <text evidence="2">The sequence shown here is derived from an EMBL/GenBank/DDBJ whole genome shotgun (WGS) entry which is preliminary data.</text>
</comment>